<name>E8X3W8_GRATM</name>
<dbReference type="EMBL" id="CP002480">
    <property type="protein sequence ID" value="ADW70476.1"/>
    <property type="molecule type" value="Genomic_DNA"/>
</dbReference>
<gene>
    <name evidence="1" type="ordered locus">AciX9_3471</name>
</gene>
<accession>E8X3W8</accession>
<proteinExistence type="predicted"/>
<dbReference type="PaxDb" id="1198114-AciX9_3471"/>
<dbReference type="AlphaFoldDB" id="E8X3W8"/>
<evidence type="ECO:0000313" key="1">
    <source>
        <dbReference type="EMBL" id="ADW70476.1"/>
    </source>
</evidence>
<dbReference type="HOGENOM" id="CLU_1080792_0_0_0"/>
<evidence type="ECO:0000313" key="2">
    <source>
        <dbReference type="Proteomes" id="UP000000343"/>
    </source>
</evidence>
<dbReference type="Proteomes" id="UP000000343">
    <property type="component" value="Chromosome"/>
</dbReference>
<protein>
    <submittedName>
        <fullName evidence="1">Uncharacterized protein</fullName>
    </submittedName>
</protein>
<reference evidence="2" key="1">
    <citation type="submission" date="2011-01" db="EMBL/GenBank/DDBJ databases">
        <title>Complete sequence of chromosome of Acidobacterium sp. MP5ACTX9.</title>
        <authorList>
            <consortium name="US DOE Joint Genome Institute"/>
            <person name="Lucas S."/>
            <person name="Copeland A."/>
            <person name="Lapidus A."/>
            <person name="Cheng J.-F."/>
            <person name="Goodwin L."/>
            <person name="Pitluck S."/>
            <person name="Teshima H."/>
            <person name="Detter J.C."/>
            <person name="Han C."/>
            <person name="Tapia R."/>
            <person name="Land M."/>
            <person name="Hauser L."/>
            <person name="Kyrpides N."/>
            <person name="Ivanova N."/>
            <person name="Ovchinnikova G."/>
            <person name="Pagani I."/>
            <person name="Rawat S.R."/>
            <person name="Mannisto M."/>
            <person name="Haggblom M.M."/>
            <person name="Woyke T."/>
        </authorList>
    </citation>
    <scope>NUCLEOTIDE SEQUENCE [LARGE SCALE GENOMIC DNA]</scope>
    <source>
        <strain evidence="2">MP5ACTX9</strain>
    </source>
</reference>
<dbReference type="KEGG" id="acm:AciX9_3471"/>
<sequence length="257" mass="27642">MIALGGAVAMQAKEMQAQELTGTARQRVLETARSRYYNLTGLGVKSFTCGVNFDLDTLSKGFLPAGDIADRALLQTAVFTLKVTSGGPTLKFQFPDGAQSQSEDVVAGATLWISELVQGFFQTWPLKGFAGPIPHQEKQLLGVAQDGEGYRITVKGPAGPMVLHLDRNSMVTEIQSQNGTASQIDEHPIFTSAPEGMVLTGNDTQDTEPNGTTRARYAIDIGRVDGFMIPQRVRLLVGEHVDVKFALSGCKVATAKR</sequence>
<keyword evidence="2" id="KW-1185">Reference proteome</keyword>
<organism evidence="2">
    <name type="scientific">Granulicella tundricola (strain ATCC BAA-1859 / DSM 23138 / MP5ACTX9)</name>
    <dbReference type="NCBI Taxonomy" id="1198114"/>
    <lineage>
        <taxon>Bacteria</taxon>
        <taxon>Pseudomonadati</taxon>
        <taxon>Acidobacteriota</taxon>
        <taxon>Terriglobia</taxon>
        <taxon>Terriglobales</taxon>
        <taxon>Acidobacteriaceae</taxon>
        <taxon>Granulicella</taxon>
    </lineage>
</organism>